<dbReference type="Gene3D" id="2.60.40.10">
    <property type="entry name" value="Immunoglobulins"/>
    <property type="match status" value="1"/>
</dbReference>
<dbReference type="Pfam" id="PF08309">
    <property type="entry name" value="LVIVD"/>
    <property type="match status" value="5"/>
</dbReference>
<dbReference type="InterPro" id="IPR011044">
    <property type="entry name" value="Quino_amine_DH_bsu"/>
</dbReference>
<evidence type="ECO:0000313" key="2">
    <source>
        <dbReference type="EMBL" id="HHS51370.1"/>
    </source>
</evidence>
<organism evidence="2">
    <name type="scientific">candidate division WOR-3 bacterium</name>
    <dbReference type="NCBI Taxonomy" id="2052148"/>
    <lineage>
        <taxon>Bacteria</taxon>
        <taxon>Bacteria division WOR-3</taxon>
    </lineage>
</organism>
<dbReference type="InterPro" id="IPR036116">
    <property type="entry name" value="FN3_sf"/>
</dbReference>
<dbReference type="AlphaFoldDB" id="A0A7C6A7T7"/>
<feature type="compositionally biased region" description="Basic and acidic residues" evidence="1">
    <location>
        <begin position="35"/>
        <end position="55"/>
    </location>
</feature>
<dbReference type="InterPro" id="IPR013211">
    <property type="entry name" value="LVIVD"/>
</dbReference>
<reference evidence="2" key="1">
    <citation type="journal article" date="2020" name="mSystems">
        <title>Genome- and Community-Level Interaction Insights into Carbon Utilization and Element Cycling Functions of Hydrothermarchaeota in Hydrothermal Sediment.</title>
        <authorList>
            <person name="Zhou Z."/>
            <person name="Liu Y."/>
            <person name="Xu W."/>
            <person name="Pan J."/>
            <person name="Luo Z.H."/>
            <person name="Li M."/>
        </authorList>
    </citation>
    <scope>NUCLEOTIDE SEQUENCE [LARGE SCALE GENOMIC DNA]</scope>
    <source>
        <strain evidence="2">SpSt-876</strain>
    </source>
</reference>
<dbReference type="SUPFAM" id="SSF49265">
    <property type="entry name" value="Fibronectin type III"/>
    <property type="match status" value="1"/>
</dbReference>
<feature type="region of interest" description="Disordered" evidence="1">
    <location>
        <begin position="18"/>
        <end position="55"/>
    </location>
</feature>
<accession>A0A7C6A7T7</accession>
<dbReference type="InterPro" id="IPR013783">
    <property type="entry name" value="Ig-like_fold"/>
</dbReference>
<proteinExistence type="predicted"/>
<evidence type="ECO:0000256" key="1">
    <source>
        <dbReference type="SAM" id="MobiDB-lite"/>
    </source>
</evidence>
<dbReference type="EMBL" id="DTLI01000017">
    <property type="protein sequence ID" value="HHS51370.1"/>
    <property type="molecule type" value="Genomic_DNA"/>
</dbReference>
<protein>
    <recommendedName>
        <fullName evidence="3">Fibronectin type-III domain-containing protein</fullName>
    </recommendedName>
</protein>
<evidence type="ECO:0008006" key="3">
    <source>
        <dbReference type="Google" id="ProtNLM"/>
    </source>
</evidence>
<sequence length="480" mass="53819">MLREKGVRPWTVTVDRDSALRRIEGGGSKRGGRRQNTEDGQRRTDNGQRKTEKGRDEVIGTSHEYFYFSLDPKISSLIFLLVLVIQCHKPLPIPKPVILQTPVNFSTLHQKTVTFQWQKVENCLGYHIQIDKKKNFPMPIINDSTLTDTFITLEFADGNYYWRVRGLSEDSVWGEWSATWSFKIERYRIISQTYTYGYAHDVFVDDDGYAYIADGQAGLTILNVCEPQNPAILANIMNRTSEAWGIAVEDNYAYLAYGSVELWIVDCSDLDSLYVVGSLSYPTPASGYALRIQDSLVYIAAMSQFIIASVADPRYPDLIFQDLFPANCRGVALIDTFAVIACEQLGIYIYNVANPNSSYITGRFDTPGNARDVFGQDSLAFIANGANGLLVVNIKDKNNPEPICSLDLPGYARKIYLMDNYLYIALGDSGLGILDISNPHAPRIEAIVKTGYAYSVFANEEYIYVACGRDGLAIITKEEK</sequence>
<dbReference type="SUPFAM" id="SSF50969">
    <property type="entry name" value="YVTN repeat-like/Quinoprotein amine dehydrogenase"/>
    <property type="match status" value="1"/>
</dbReference>
<comment type="caution">
    <text evidence="2">The sequence shown here is derived from an EMBL/GenBank/DDBJ whole genome shotgun (WGS) entry which is preliminary data.</text>
</comment>
<gene>
    <name evidence="2" type="ORF">ENW73_00680</name>
</gene>
<name>A0A7C6A7T7_UNCW3</name>